<organism evidence="2 3">
    <name type="scientific">Streptacidiphilus monticola</name>
    <dbReference type="NCBI Taxonomy" id="2161674"/>
    <lineage>
        <taxon>Bacteria</taxon>
        <taxon>Bacillati</taxon>
        <taxon>Actinomycetota</taxon>
        <taxon>Actinomycetes</taxon>
        <taxon>Kitasatosporales</taxon>
        <taxon>Streptomycetaceae</taxon>
        <taxon>Streptacidiphilus</taxon>
    </lineage>
</organism>
<dbReference type="EMBL" id="JBHSQJ010000117">
    <property type="protein sequence ID" value="MFC5910415.1"/>
    <property type="molecule type" value="Genomic_DNA"/>
</dbReference>
<evidence type="ECO:0000313" key="2">
    <source>
        <dbReference type="EMBL" id="MFC5910415.1"/>
    </source>
</evidence>
<accession>A0ABW1G6L8</accession>
<protein>
    <recommendedName>
        <fullName evidence="4">Cellulose-binding protein</fullName>
    </recommendedName>
</protein>
<feature type="region of interest" description="Disordered" evidence="1">
    <location>
        <begin position="43"/>
        <end position="66"/>
    </location>
</feature>
<name>A0ABW1G6L8_9ACTN</name>
<keyword evidence="3" id="KW-1185">Reference proteome</keyword>
<evidence type="ECO:0000313" key="3">
    <source>
        <dbReference type="Proteomes" id="UP001596174"/>
    </source>
</evidence>
<sequence length="240" mass="26328">MSDTVESSEQLAAQALEYCETAEHNRQQAQQLRAAAEAEVARTEANRLEQEARSRDYDAGKAEERASHLRRAEQLDGEIPAAEQIVLQLQAEASELADQADALAQRLAELGVDREGLNVELGRVRDADDINAVAELRSRIAAVDDVTAALSTQQHAAQGRLAAIGDAEGVGELREALGRFRSLQAELRRIENWLYPDRPEAQLDRLMEHFQGSLEGNLQRISADRAATPAPGLVVENTRC</sequence>
<reference evidence="3" key="1">
    <citation type="journal article" date="2019" name="Int. J. Syst. Evol. Microbiol.">
        <title>The Global Catalogue of Microorganisms (GCM) 10K type strain sequencing project: providing services to taxonomists for standard genome sequencing and annotation.</title>
        <authorList>
            <consortium name="The Broad Institute Genomics Platform"/>
            <consortium name="The Broad Institute Genome Sequencing Center for Infectious Disease"/>
            <person name="Wu L."/>
            <person name="Ma J."/>
        </authorList>
    </citation>
    <scope>NUCLEOTIDE SEQUENCE [LARGE SCALE GENOMIC DNA]</scope>
    <source>
        <strain evidence="3">JCM 4816</strain>
    </source>
</reference>
<dbReference type="Proteomes" id="UP001596174">
    <property type="component" value="Unassembled WGS sequence"/>
</dbReference>
<dbReference type="RefSeq" id="WP_380587543.1">
    <property type="nucleotide sequence ID" value="NZ_JBHSQJ010000117.1"/>
</dbReference>
<evidence type="ECO:0000256" key="1">
    <source>
        <dbReference type="SAM" id="MobiDB-lite"/>
    </source>
</evidence>
<proteinExistence type="predicted"/>
<gene>
    <name evidence="2" type="ORF">ACFP3V_24745</name>
</gene>
<comment type="caution">
    <text evidence="2">The sequence shown here is derived from an EMBL/GenBank/DDBJ whole genome shotgun (WGS) entry which is preliminary data.</text>
</comment>
<evidence type="ECO:0008006" key="4">
    <source>
        <dbReference type="Google" id="ProtNLM"/>
    </source>
</evidence>